<keyword evidence="1" id="KW-1133">Transmembrane helix</keyword>
<reference evidence="2 3" key="1">
    <citation type="submission" date="2023-05" db="EMBL/GenBank/DDBJ databases">
        <title>Actinoplanes sp. NEAU-A12 genome sequencing.</title>
        <authorList>
            <person name="Wang Z.-S."/>
        </authorList>
    </citation>
    <scope>NUCLEOTIDE SEQUENCE [LARGE SCALE GENOMIC DNA]</scope>
    <source>
        <strain evidence="2 3">NEAU-A12</strain>
    </source>
</reference>
<dbReference type="Proteomes" id="UP001241758">
    <property type="component" value="Unassembled WGS sequence"/>
</dbReference>
<comment type="caution">
    <text evidence="2">The sequence shown here is derived from an EMBL/GenBank/DDBJ whole genome shotgun (WGS) entry which is preliminary data.</text>
</comment>
<protein>
    <recommendedName>
        <fullName evidence="4">LPS export ABC transporter periplasmic protein LptC</fullName>
    </recommendedName>
</protein>
<evidence type="ECO:0000256" key="1">
    <source>
        <dbReference type="SAM" id="Phobius"/>
    </source>
</evidence>
<sequence>MTNVPTPAWRTHQNALILAAAGAFALLTLGILLTRPSPDQLASPGPPDVASLPPASPGTVTADYRGIRWRLTAVTDRRGTTEIPSSVDAWLHLAADGELLASDDVNGISGRFATTSAGFDVTETTTTAVLYAVGDLAQRAAMTGINAVTVSADVQPLHVTVLSADREHLNVQANGVRLTFVRNGAQSPHEPRRPARDTTDN</sequence>
<dbReference type="EMBL" id="JASCTH010000007">
    <property type="protein sequence ID" value="MDI6099425.1"/>
    <property type="molecule type" value="Genomic_DNA"/>
</dbReference>
<keyword evidence="3" id="KW-1185">Reference proteome</keyword>
<accession>A0ABT6WIC7</accession>
<feature type="transmembrane region" description="Helical" evidence="1">
    <location>
        <begin position="15"/>
        <end position="33"/>
    </location>
</feature>
<gene>
    <name evidence="2" type="ORF">QLQ12_12555</name>
</gene>
<keyword evidence="1" id="KW-0812">Transmembrane</keyword>
<organism evidence="2 3">
    <name type="scientific">Actinoplanes sandaracinus</name>
    <dbReference type="NCBI Taxonomy" id="3045177"/>
    <lineage>
        <taxon>Bacteria</taxon>
        <taxon>Bacillati</taxon>
        <taxon>Actinomycetota</taxon>
        <taxon>Actinomycetes</taxon>
        <taxon>Micromonosporales</taxon>
        <taxon>Micromonosporaceae</taxon>
        <taxon>Actinoplanes</taxon>
    </lineage>
</organism>
<evidence type="ECO:0008006" key="4">
    <source>
        <dbReference type="Google" id="ProtNLM"/>
    </source>
</evidence>
<name>A0ABT6WIC7_9ACTN</name>
<evidence type="ECO:0000313" key="2">
    <source>
        <dbReference type="EMBL" id="MDI6099425.1"/>
    </source>
</evidence>
<proteinExistence type="predicted"/>
<dbReference type="RefSeq" id="WP_282759598.1">
    <property type="nucleotide sequence ID" value="NZ_JASCTH010000007.1"/>
</dbReference>
<keyword evidence="1" id="KW-0472">Membrane</keyword>
<evidence type="ECO:0000313" key="3">
    <source>
        <dbReference type="Proteomes" id="UP001241758"/>
    </source>
</evidence>